<comment type="caution">
    <text evidence="2">The sequence shown here is derived from an EMBL/GenBank/DDBJ whole genome shotgun (WGS) entry which is preliminary data.</text>
</comment>
<evidence type="ECO:0000313" key="2">
    <source>
        <dbReference type="EMBL" id="MPL56591.1"/>
    </source>
</evidence>
<proteinExistence type="predicted"/>
<dbReference type="AlphaFoldDB" id="A0A644SSF9"/>
<organism evidence="2">
    <name type="scientific">bioreactor metagenome</name>
    <dbReference type="NCBI Taxonomy" id="1076179"/>
    <lineage>
        <taxon>unclassified sequences</taxon>
        <taxon>metagenomes</taxon>
        <taxon>ecological metagenomes</taxon>
    </lineage>
</organism>
<evidence type="ECO:0000259" key="1">
    <source>
        <dbReference type="Pfam" id="PF19404"/>
    </source>
</evidence>
<gene>
    <name evidence="2" type="ORF">SDC9_02077</name>
</gene>
<dbReference type="Pfam" id="PF19404">
    <property type="entry name" value="DUF5977"/>
    <property type="match status" value="1"/>
</dbReference>
<accession>A0A644SSF9</accession>
<dbReference type="InterPro" id="IPR046020">
    <property type="entry name" value="DUF5977"/>
</dbReference>
<name>A0A644SSF9_9ZZZZ</name>
<reference evidence="2" key="1">
    <citation type="submission" date="2019-08" db="EMBL/GenBank/DDBJ databases">
        <authorList>
            <person name="Kucharzyk K."/>
            <person name="Murdoch R.W."/>
            <person name="Higgins S."/>
            <person name="Loffler F."/>
        </authorList>
    </citation>
    <scope>NUCLEOTIDE SEQUENCE</scope>
</reference>
<dbReference type="EMBL" id="VSSQ01000003">
    <property type="protein sequence ID" value="MPL56591.1"/>
    <property type="molecule type" value="Genomic_DNA"/>
</dbReference>
<protein>
    <recommendedName>
        <fullName evidence="1">DUF5977 domain-containing protein</fullName>
    </recommendedName>
</protein>
<feature type="domain" description="DUF5977" evidence="1">
    <location>
        <begin position="1060"/>
        <end position="1124"/>
    </location>
</feature>
<sequence>MIKKYTSFILLIINSFLFGQNNVDFTKYYFNSFPNSPSTSTFLRYGDIQNNEFTGSNTPKIELYTVKDGAIVLPLNLDYLAGNGVKVTDEATSVGLGWNIGLPTITQSVMGYDDFDVLDYHPNLKIDYHAQPATWPVLNYNNKYIESQEKQEPSDYINSPKVGEYTYHYAVNNVLPVNGYFTNINGTNNNQYDVSPDIFILNLFGDKVEFIIENFKDIETSNVIPYFVPLNKHGYQISYDKNSLFTITAPDGVKYLFEKAETVTIFGPINRNYVLTKIIDINNNTIIINYKEYKDILNFVPFSRNLNYTLDRIETAGKTECSGIPIFYGGAYLMATMYNSMYKAPNSEGSDNNNFNSFPYLAGQKGDFVVPSIEGSYFTKQNYLLVSNISGDFGTVIFNYSDRDDFPTQKVSFISIKTTDPNETIKSIHFNYDYFNSPSNNFPNPDSSSFEENRLKKRLKLNSIIINNEEKYSFEYYEKYLLPAKDSYAVDYWGYSNGAIENKTYFLNPLDYKNGSYKDMIPLDANYNVNKKKSDISYCTSGILNKIIYPTKGFSIFEYELNTSSNLFKGGAEESEGKGLRLWRQTNYDNTNNLLSKTEFKYNGGYSTNPLDLVKFKNVSFLFSGSTGEANGDVKATIYTINSTNNYSASPLSSGDYVGYSKVEKIEKDDNSNTKGRTISLYNINPDTQYTYYDDQQPAGLPSTKSEGIENGILLKKILLDNKNDTINIVKNNYLVNYSKVYYGTILSHGGGNLYICKCFTNGGFCPGMGWADPSISIPLSIVGHFPIFHKESLLNSSEIYEFEKGKKIVTIKNYEYNFNNNVIKEKINYADGSVLINETNYAEEEQNYKLKSANMLNIPLRKSTTTNVAKSLHSILTRYDGNGFNPTSVYQIERNSSNISLSRQIVSYDFYDNKGNLLEFRKSNGVPTAIIWGYNNNYPIAKIEGARYADVASYVNEIINYSNQDNNPTEFNLSKEESENLLISSLNNFRNKSELLKYRITTYSYNPLIGVTTITNPNGLIEFYKYNNFNKLDKILDVNNNIIKEFKYKFSSINPSSFYFSNLKSQTFTKNNCENGYVASQYEYVVPANKYTSTLSQFDADQKAINEIMIDGQNKANQYGTCTPTVSCGFSRISDVNFWQSDFKSIGEKVEVDLVFSTYHSSKDWSIENYIGTVDVNCAPITNKTFTFIEGHDGIYRQWEVKIYNNGQITLRKTYGVVDANSNIPVIFNGLIYLKN</sequence>